<proteinExistence type="predicted"/>
<dbReference type="Proteomes" id="UP000011770">
    <property type="component" value="Unassembled WGS sequence"/>
</dbReference>
<gene>
    <name evidence="1" type="ORF">LEP1GSC188_0184</name>
</gene>
<protein>
    <submittedName>
        <fullName evidence="1">Uncharacterized protein</fullName>
    </submittedName>
</protein>
<accession>M3GZZ0</accession>
<reference evidence="1 2" key="1">
    <citation type="submission" date="2013-01" db="EMBL/GenBank/DDBJ databases">
        <authorList>
            <person name="Harkins D.M."/>
            <person name="Durkin A.S."/>
            <person name="Brinkac L.M."/>
            <person name="Haft D.H."/>
            <person name="Selengut J.D."/>
            <person name="Sanka R."/>
            <person name="DePew J."/>
            <person name="Purushe J."/>
            <person name="Tulsiani S.M."/>
            <person name="Graham G.C."/>
            <person name="Burns M.-A."/>
            <person name="Dohnt M.F."/>
            <person name="Smythe L.D."/>
            <person name="McKay D.B."/>
            <person name="Craig S.B."/>
            <person name="Vinetz J.M."/>
            <person name="Sutton G.G."/>
            <person name="Nierman W.C."/>
            <person name="Fouts D.E."/>
        </authorList>
    </citation>
    <scope>NUCLEOTIDE SEQUENCE [LARGE SCALE GENOMIC DNA]</scope>
    <source>
        <strain evidence="1 2">LT2116</strain>
    </source>
</reference>
<evidence type="ECO:0000313" key="1">
    <source>
        <dbReference type="EMBL" id="EMF82471.1"/>
    </source>
</evidence>
<organism evidence="1 2">
    <name type="scientific">Leptospira weilii serovar Topaz str. LT2116</name>
    <dbReference type="NCBI Taxonomy" id="1088540"/>
    <lineage>
        <taxon>Bacteria</taxon>
        <taxon>Pseudomonadati</taxon>
        <taxon>Spirochaetota</taxon>
        <taxon>Spirochaetia</taxon>
        <taxon>Leptospirales</taxon>
        <taxon>Leptospiraceae</taxon>
        <taxon>Leptospira</taxon>
    </lineage>
</organism>
<dbReference type="EMBL" id="AHOR02000022">
    <property type="protein sequence ID" value="EMF82471.1"/>
    <property type="molecule type" value="Genomic_DNA"/>
</dbReference>
<comment type="caution">
    <text evidence="1">The sequence shown here is derived from an EMBL/GenBank/DDBJ whole genome shotgun (WGS) entry which is preliminary data.</text>
</comment>
<dbReference type="AlphaFoldDB" id="M3GZZ0"/>
<name>M3GZZ0_9LEPT</name>
<evidence type="ECO:0000313" key="2">
    <source>
        <dbReference type="Proteomes" id="UP000011770"/>
    </source>
</evidence>
<sequence length="38" mass="4033">MIGSVVSEFPGIVLQNFESGGGLQKKIQHDKGGKIFSV</sequence>